<dbReference type="PANTHER" id="PTHR30632">
    <property type="entry name" value="MOLYBDATE-BINDING PERIPLASMIC PROTEIN"/>
    <property type="match status" value="1"/>
</dbReference>
<dbReference type="FunFam" id="3.40.190.10:FF:000035">
    <property type="entry name" value="Molybdate ABC transporter substrate-binding protein"/>
    <property type="match status" value="1"/>
</dbReference>
<dbReference type="CDD" id="cd13537">
    <property type="entry name" value="PBP2_YvgL_like"/>
    <property type="match status" value="1"/>
</dbReference>
<dbReference type="GO" id="GO:1901359">
    <property type="term" value="F:tungstate binding"/>
    <property type="evidence" value="ECO:0007669"/>
    <property type="project" value="UniProtKB-ARBA"/>
</dbReference>
<feature type="binding site" evidence="5">
    <location>
        <position position="182"/>
    </location>
    <ligand>
        <name>molybdate</name>
        <dbReference type="ChEBI" id="CHEBI:36264"/>
    </ligand>
</feature>
<keyword evidence="4" id="KW-0732">Signal</keyword>
<organism evidence="6 7">
    <name type="scientific">Aphanothece sacrum FPU1</name>
    <dbReference type="NCBI Taxonomy" id="1920663"/>
    <lineage>
        <taxon>Bacteria</taxon>
        <taxon>Bacillati</taxon>
        <taxon>Cyanobacteriota</taxon>
        <taxon>Cyanophyceae</taxon>
        <taxon>Oscillatoriophycideae</taxon>
        <taxon>Chroococcales</taxon>
        <taxon>Aphanothecaceae</taxon>
        <taxon>Aphanothece</taxon>
    </lineage>
</organism>
<dbReference type="GO" id="GO:0030973">
    <property type="term" value="F:molybdate ion binding"/>
    <property type="evidence" value="ECO:0007669"/>
    <property type="project" value="UniProtKB-ARBA"/>
</dbReference>
<evidence type="ECO:0000256" key="3">
    <source>
        <dbReference type="ARBA" id="ARBA00022723"/>
    </source>
</evidence>
<dbReference type="GO" id="GO:0015689">
    <property type="term" value="P:molybdate ion transport"/>
    <property type="evidence" value="ECO:0007669"/>
    <property type="project" value="InterPro"/>
</dbReference>
<evidence type="ECO:0000313" key="6">
    <source>
        <dbReference type="EMBL" id="GBF78730.1"/>
    </source>
</evidence>
<accession>A0A401IBX5</accession>
<feature type="binding site" evidence="5">
    <location>
        <position position="200"/>
    </location>
    <ligand>
        <name>molybdate</name>
        <dbReference type="ChEBI" id="CHEBI:36264"/>
    </ligand>
</feature>
<dbReference type="OrthoDB" id="9785015at2"/>
<dbReference type="GO" id="GO:0046872">
    <property type="term" value="F:metal ion binding"/>
    <property type="evidence" value="ECO:0007669"/>
    <property type="project" value="UniProtKB-KW"/>
</dbReference>
<evidence type="ECO:0000256" key="1">
    <source>
        <dbReference type="ARBA" id="ARBA00009175"/>
    </source>
</evidence>
<keyword evidence="3 5" id="KW-0479">Metal-binding</keyword>
<dbReference type="PANTHER" id="PTHR30632:SF0">
    <property type="entry name" value="SULFATE-BINDING PROTEIN"/>
    <property type="match status" value="1"/>
</dbReference>
<dbReference type="RefSeq" id="WP_124978159.1">
    <property type="nucleotide sequence ID" value="NZ_BDQK01000001.1"/>
</dbReference>
<dbReference type="SUPFAM" id="SSF53850">
    <property type="entry name" value="Periplasmic binding protein-like II"/>
    <property type="match status" value="1"/>
</dbReference>
<reference evidence="7" key="1">
    <citation type="submission" date="2017-05" db="EMBL/GenBank/DDBJ databases">
        <title>Physiological properties and genetic analysis related to exopolysaccharide production of fresh-water unicellular cyanobacterium Aphanothece sacrum, Suizenji Nori, that has been cultured as a food source in Japan.</title>
        <authorList>
            <person name="Kanesaki Y."/>
            <person name="Yoshikawa S."/>
            <person name="Ohki K."/>
        </authorList>
    </citation>
    <scope>NUCLEOTIDE SEQUENCE [LARGE SCALE GENOMIC DNA]</scope>
    <source>
        <strain evidence="7">FPU1</strain>
    </source>
</reference>
<dbReference type="InterPro" id="IPR050682">
    <property type="entry name" value="ModA/WtpA"/>
</dbReference>
<keyword evidence="2 5" id="KW-0500">Molybdenum</keyword>
<evidence type="ECO:0000256" key="2">
    <source>
        <dbReference type="ARBA" id="ARBA00022505"/>
    </source>
</evidence>
<dbReference type="AlphaFoldDB" id="A0A401IBX5"/>
<dbReference type="InterPro" id="IPR041879">
    <property type="entry name" value="YvgL-like_PBP2"/>
</dbReference>
<feature type="binding site" evidence="5">
    <location>
        <position position="46"/>
    </location>
    <ligand>
        <name>molybdate</name>
        <dbReference type="ChEBI" id="CHEBI:36264"/>
    </ligand>
</feature>
<feature type="binding site" evidence="5">
    <location>
        <position position="74"/>
    </location>
    <ligand>
        <name>molybdate</name>
        <dbReference type="ChEBI" id="CHEBI:36264"/>
    </ligand>
</feature>
<proteinExistence type="inferred from homology"/>
<name>A0A401IBX5_APHSA</name>
<dbReference type="PIRSF" id="PIRSF004846">
    <property type="entry name" value="ModA"/>
    <property type="match status" value="1"/>
</dbReference>
<evidence type="ECO:0000256" key="4">
    <source>
        <dbReference type="ARBA" id="ARBA00022729"/>
    </source>
</evidence>
<keyword evidence="7" id="KW-1185">Reference proteome</keyword>
<dbReference type="Gene3D" id="3.40.190.10">
    <property type="entry name" value="Periplasmic binding protein-like II"/>
    <property type="match status" value="2"/>
</dbReference>
<gene>
    <name evidence="6" type="ORF">AsFPU1_0119</name>
</gene>
<dbReference type="Proteomes" id="UP000287247">
    <property type="component" value="Unassembled WGS sequence"/>
</dbReference>
<feature type="binding site" evidence="5">
    <location>
        <position position="155"/>
    </location>
    <ligand>
        <name>molybdate</name>
        <dbReference type="ChEBI" id="CHEBI:36264"/>
    </ligand>
</feature>
<evidence type="ECO:0000256" key="5">
    <source>
        <dbReference type="PIRSR" id="PIRSR004846-1"/>
    </source>
</evidence>
<protein>
    <submittedName>
        <fullName evidence="6">Molybdate ABC transporter, periplasmic molybdate-binding protein</fullName>
    </submittedName>
</protein>
<comment type="similarity">
    <text evidence="1">Belongs to the bacterial solute-binding protein ModA family.</text>
</comment>
<dbReference type="EMBL" id="BDQK01000001">
    <property type="protein sequence ID" value="GBF78730.1"/>
    <property type="molecule type" value="Genomic_DNA"/>
</dbReference>
<comment type="caution">
    <text evidence="6">The sequence shown here is derived from an EMBL/GenBank/DDBJ whole genome shotgun (WGS) entry which is preliminary data.</text>
</comment>
<evidence type="ECO:0000313" key="7">
    <source>
        <dbReference type="Proteomes" id="UP000287247"/>
    </source>
</evidence>
<dbReference type="NCBIfam" id="TIGR01256">
    <property type="entry name" value="modA"/>
    <property type="match status" value="1"/>
</dbReference>
<dbReference type="InterPro" id="IPR005950">
    <property type="entry name" value="ModA"/>
</dbReference>
<dbReference type="Pfam" id="PF13531">
    <property type="entry name" value="SBP_bac_11"/>
    <property type="match status" value="1"/>
</dbReference>
<sequence length="263" mass="28723">MKKRQLLWILGAFYLFIGLLLGLGRDFSGLPVSAQSNNLTVSAAMSVKDALEDIKSVYQKSQLNLKITYNFGSSGSLQQQIEQGAPVDIFLSAATKQMDALEKKKLLVPGTRKNLLSNSIVLVTPKDQKVVKKFSDLSNPQVKKISLGEPKSVPAGQYGEQVLKHYKLWESIKSKIVYGKDVRQVLTYVETGDVEAGLVYSTDASNSNKVRVAATAPTNSHDPITYPIAVIKDSKNMGAAKAFVQFLSGNQAKAIFKKYGFGT</sequence>